<reference evidence="1 2" key="1">
    <citation type="submission" date="2019-07" db="EMBL/GenBank/DDBJ databases">
        <title>New species of Amycolatopsis and Streptomyces.</title>
        <authorList>
            <person name="Duangmal K."/>
            <person name="Teo W.F.A."/>
            <person name="Lipun K."/>
        </authorList>
    </citation>
    <scope>NUCLEOTIDE SEQUENCE [LARGE SCALE GENOMIC DNA]</scope>
    <source>
        <strain evidence="1 2">NBRC 106415</strain>
    </source>
</reference>
<dbReference type="EMBL" id="VJZC01000153">
    <property type="protein sequence ID" value="MPY59639.1"/>
    <property type="molecule type" value="Genomic_DNA"/>
</dbReference>
<gene>
    <name evidence="1" type="ORF">FNH08_21470</name>
</gene>
<evidence type="ECO:0000313" key="1">
    <source>
        <dbReference type="EMBL" id="MPY59639.1"/>
    </source>
</evidence>
<sequence>MGIRTLRRRTARTAGVLVSALLGRAPGYALDASTPRVPEDVALFRSQRDLARAAEQASTALSRTAARP</sequence>
<comment type="caution">
    <text evidence="1">The sequence shown here is derived from an EMBL/GenBank/DDBJ whole genome shotgun (WGS) entry which is preliminary data.</text>
</comment>
<name>A0A5N8XJL8_9ACTN</name>
<evidence type="ECO:0000313" key="2">
    <source>
        <dbReference type="Proteomes" id="UP000400924"/>
    </source>
</evidence>
<dbReference type="OrthoDB" id="4313861at2"/>
<keyword evidence="2" id="KW-1185">Reference proteome</keyword>
<accession>A0A5N8XJL8</accession>
<dbReference type="RefSeq" id="WP_152773112.1">
    <property type="nucleotide sequence ID" value="NZ_VJZC01000153.1"/>
</dbReference>
<protein>
    <submittedName>
        <fullName evidence="1">Uncharacterized protein</fullName>
    </submittedName>
</protein>
<proteinExistence type="predicted"/>
<organism evidence="1 2">
    <name type="scientific">Streptomyces spongiae</name>
    <dbReference type="NCBI Taxonomy" id="565072"/>
    <lineage>
        <taxon>Bacteria</taxon>
        <taxon>Bacillati</taxon>
        <taxon>Actinomycetota</taxon>
        <taxon>Actinomycetes</taxon>
        <taxon>Kitasatosporales</taxon>
        <taxon>Streptomycetaceae</taxon>
        <taxon>Streptomyces</taxon>
    </lineage>
</organism>
<dbReference type="AlphaFoldDB" id="A0A5N8XJL8"/>
<dbReference type="Proteomes" id="UP000400924">
    <property type="component" value="Unassembled WGS sequence"/>
</dbReference>